<dbReference type="InterPro" id="IPR020472">
    <property type="entry name" value="WD40_PAC1"/>
</dbReference>
<dbReference type="InterPro" id="IPR028608">
    <property type="entry name" value="CIAO1/Cia1"/>
</dbReference>
<name>A0A6V1VZ82_HETAK</name>
<evidence type="ECO:0000313" key="5">
    <source>
        <dbReference type="EMBL" id="CAE0645441.1"/>
    </source>
</evidence>
<dbReference type="Pfam" id="PF00400">
    <property type="entry name" value="WD40"/>
    <property type="match status" value="7"/>
</dbReference>
<dbReference type="PANTHER" id="PTHR19920">
    <property type="entry name" value="WD40 PROTEIN CIAO1"/>
    <property type="match status" value="1"/>
</dbReference>
<keyword evidence="1 4" id="KW-0853">WD repeat</keyword>
<comment type="function">
    <text evidence="3">Essential component of the cytosolic iron-sulfur (Fe/S) protein assembly machinery. Required for the maturation of extramitochondrial Fe/S proteins.</text>
</comment>
<evidence type="ECO:0000256" key="4">
    <source>
        <dbReference type="PROSITE-ProRule" id="PRU00221"/>
    </source>
</evidence>
<dbReference type="InterPro" id="IPR001680">
    <property type="entry name" value="WD40_rpt"/>
</dbReference>
<dbReference type="GO" id="GO:0016226">
    <property type="term" value="P:iron-sulfur cluster assembly"/>
    <property type="evidence" value="ECO:0007669"/>
    <property type="project" value="UniProtKB-UniRule"/>
</dbReference>
<feature type="repeat" description="WD" evidence="4">
    <location>
        <begin position="108"/>
        <end position="140"/>
    </location>
</feature>
<feature type="repeat" description="WD" evidence="4">
    <location>
        <begin position="153"/>
        <end position="184"/>
    </location>
</feature>
<dbReference type="PRINTS" id="PR00320">
    <property type="entry name" value="GPROTEINBRPT"/>
</dbReference>
<comment type="similarity">
    <text evidence="3">Belongs to the WD repeat CIA1 family.</text>
</comment>
<feature type="repeat" description="WD" evidence="4">
    <location>
        <begin position="62"/>
        <end position="94"/>
    </location>
</feature>
<evidence type="ECO:0000256" key="2">
    <source>
        <dbReference type="ARBA" id="ARBA00022737"/>
    </source>
</evidence>
<dbReference type="PROSITE" id="PS50294">
    <property type="entry name" value="WD_REPEATS_REGION"/>
    <property type="match status" value="6"/>
</dbReference>
<organism evidence="5">
    <name type="scientific">Heterosigma akashiwo</name>
    <name type="common">Chromophytic alga</name>
    <name type="synonym">Heterosigma carterae</name>
    <dbReference type="NCBI Taxonomy" id="2829"/>
    <lineage>
        <taxon>Eukaryota</taxon>
        <taxon>Sar</taxon>
        <taxon>Stramenopiles</taxon>
        <taxon>Ochrophyta</taxon>
        <taxon>Raphidophyceae</taxon>
        <taxon>Chattonellales</taxon>
        <taxon>Chattonellaceae</taxon>
        <taxon>Heterosigma</taxon>
    </lineage>
</organism>
<dbReference type="AlphaFoldDB" id="A0A6V1VZ82"/>
<dbReference type="InterPro" id="IPR015943">
    <property type="entry name" value="WD40/YVTN_repeat-like_dom_sf"/>
</dbReference>
<dbReference type="HAMAP" id="MF_03037">
    <property type="entry name" value="ciao1"/>
    <property type="match status" value="1"/>
</dbReference>
<keyword evidence="2" id="KW-0677">Repeat</keyword>
<dbReference type="SUPFAM" id="SSF50978">
    <property type="entry name" value="WD40 repeat-like"/>
    <property type="match status" value="1"/>
</dbReference>
<dbReference type="CDD" id="cd00200">
    <property type="entry name" value="WD40"/>
    <property type="match status" value="1"/>
</dbReference>
<dbReference type="Gene3D" id="2.130.10.10">
    <property type="entry name" value="YVTN repeat-like/Quinoprotein amine dehydrogenase"/>
    <property type="match status" value="2"/>
</dbReference>
<feature type="repeat" description="WD" evidence="4">
    <location>
        <begin position="197"/>
        <end position="229"/>
    </location>
</feature>
<evidence type="ECO:0000256" key="3">
    <source>
        <dbReference type="HAMAP-Rule" id="MF_03037"/>
    </source>
</evidence>
<dbReference type="PANTHER" id="PTHR19920:SF0">
    <property type="entry name" value="CYTOSOLIC IRON-SULFUR PROTEIN ASSEMBLY PROTEIN CIAO1-RELATED"/>
    <property type="match status" value="1"/>
</dbReference>
<dbReference type="SMART" id="SM00320">
    <property type="entry name" value="WD40"/>
    <property type="match status" value="7"/>
</dbReference>
<feature type="repeat" description="WD" evidence="4">
    <location>
        <begin position="305"/>
        <end position="342"/>
    </location>
</feature>
<dbReference type="FunFam" id="2.130.10.10:FF:000136">
    <property type="entry name" value="Probable cytosolic iron-sulfur protein assembly protein CIAO1"/>
    <property type="match status" value="1"/>
</dbReference>
<dbReference type="GO" id="GO:0097361">
    <property type="term" value="C:cytosolic [4Fe-4S] assembly targeting complex"/>
    <property type="evidence" value="ECO:0007669"/>
    <property type="project" value="InterPro"/>
</dbReference>
<dbReference type="EMBL" id="HBIU01052275">
    <property type="protein sequence ID" value="CAE0645441.1"/>
    <property type="molecule type" value="Transcribed_RNA"/>
</dbReference>
<sequence>MIDSEAELSGHTEQVWYCGWSPDGKILATCSGDKTIRLWSSPQTQNNSPNLSSRWECLCVLEDGHSRTIRSCEFSPSGNRLASASFDGSIGIWEKDKSTNEWDMMATLEGHENEVKSICWNQNSSFLATSSRDKSVWIWESLPDGDFECEAVLHGHTQDVKFVLWHPKEDFLFSCSYDDTIKIWAEEAEDWHCMATLTAHSSTVWQLAFDSTGSKLISGSDDGKAVVWKKYDVDDSNDSASRVGKWRQVSEVAVCAADPIYSIHWNHDFGVFITGSGDNSIKGFVEDDTASSPDSPSYGQDFRIESAHEGDVNCVRWNPKQTDIFASAGDDGLVKIWRYTPV</sequence>
<gene>
    <name evidence="5" type="ORF">HAKA00212_LOCUS23094</name>
</gene>
<dbReference type="InterPro" id="IPR036322">
    <property type="entry name" value="WD40_repeat_dom_sf"/>
</dbReference>
<evidence type="ECO:0000256" key="1">
    <source>
        <dbReference type="ARBA" id="ARBA00022574"/>
    </source>
</evidence>
<protein>
    <recommendedName>
        <fullName evidence="3">Probable cytosolic iron-sulfur protein assembly protein CIAO1 homolog</fullName>
    </recommendedName>
</protein>
<reference evidence="5" key="1">
    <citation type="submission" date="2021-01" db="EMBL/GenBank/DDBJ databases">
        <authorList>
            <person name="Corre E."/>
            <person name="Pelletier E."/>
            <person name="Niang G."/>
            <person name="Scheremetjew M."/>
            <person name="Finn R."/>
            <person name="Kale V."/>
            <person name="Holt S."/>
            <person name="Cochrane G."/>
            <person name="Meng A."/>
            <person name="Brown T."/>
            <person name="Cohen L."/>
        </authorList>
    </citation>
    <scope>NUCLEOTIDE SEQUENCE</scope>
    <source>
        <strain evidence="5">CCMP3107</strain>
    </source>
</reference>
<proteinExistence type="inferred from homology"/>
<accession>A0A6V1VZ82</accession>
<feature type="repeat" description="WD" evidence="4">
    <location>
        <begin position="8"/>
        <end position="40"/>
    </location>
</feature>
<dbReference type="PROSITE" id="PS50082">
    <property type="entry name" value="WD_REPEATS_2"/>
    <property type="match status" value="6"/>
</dbReference>